<dbReference type="WBParaSite" id="TCLT_0000079001-mRNA-1">
    <property type="protein sequence ID" value="TCLT_0000079001-mRNA-1"/>
    <property type="gene ID" value="TCLT_0000079001"/>
</dbReference>
<proteinExistence type="inferred from homology"/>
<dbReference type="InterPro" id="IPR021852">
    <property type="entry name" value="DUF3456"/>
</dbReference>
<keyword evidence="5" id="KW-1185">Reference proteome</keyword>
<dbReference type="Proteomes" id="UP000276776">
    <property type="component" value="Unassembled WGS sequence"/>
</dbReference>
<sequence>MVITSYISVVEKEVEFVEALETICDRMLLYKLHKEKMGISRFAKEESSTMKAINELRDRGVKVELGMPYEMWNTPSVEIVTLKQNCETLREQYEDVIEEWYRNVDRPLLEEYLCKERVLNETENGCLGK</sequence>
<organism evidence="6">
    <name type="scientific">Thelazia callipaeda</name>
    <name type="common">Oriental eyeworm</name>
    <name type="synonym">Parasitic nematode</name>
    <dbReference type="NCBI Taxonomy" id="103827"/>
    <lineage>
        <taxon>Eukaryota</taxon>
        <taxon>Metazoa</taxon>
        <taxon>Ecdysozoa</taxon>
        <taxon>Nematoda</taxon>
        <taxon>Chromadorea</taxon>
        <taxon>Rhabditida</taxon>
        <taxon>Spirurina</taxon>
        <taxon>Spiruromorpha</taxon>
        <taxon>Thelazioidea</taxon>
        <taxon>Thelaziidae</taxon>
        <taxon>Thelazia</taxon>
    </lineage>
</organism>
<evidence type="ECO:0000259" key="3">
    <source>
        <dbReference type="Pfam" id="PF11938"/>
    </source>
</evidence>
<evidence type="ECO:0000313" key="5">
    <source>
        <dbReference type="Proteomes" id="UP000276776"/>
    </source>
</evidence>
<dbReference type="PANTHER" id="PTHR15382">
    <property type="entry name" value="CTG4A-RELATED"/>
    <property type="match status" value="1"/>
</dbReference>
<comment type="similarity">
    <text evidence="1">Belongs to the canopy family.</text>
</comment>
<dbReference type="STRING" id="103827.A0A0N5CL17"/>
<dbReference type="PANTHER" id="PTHR15382:SF8">
    <property type="entry name" value="CANOPY B"/>
    <property type="match status" value="1"/>
</dbReference>
<gene>
    <name evidence="4" type="ORF">TCLT_LOCUS791</name>
</gene>
<feature type="domain" description="DUF3456" evidence="3">
    <location>
        <begin position="7"/>
        <end position="117"/>
    </location>
</feature>
<evidence type="ECO:0000313" key="6">
    <source>
        <dbReference type="WBParaSite" id="TCLT_0000079001-mRNA-1"/>
    </source>
</evidence>
<dbReference type="OMA" id="TERDCME"/>
<accession>A0A0N5CL17</accession>
<reference evidence="6" key="1">
    <citation type="submission" date="2017-02" db="UniProtKB">
        <authorList>
            <consortium name="WormBaseParasite"/>
        </authorList>
    </citation>
    <scope>IDENTIFICATION</scope>
</reference>
<protein>
    <submittedName>
        <fullName evidence="6">DUF3456 domain-containing protein</fullName>
    </submittedName>
</protein>
<dbReference type="Pfam" id="PF11938">
    <property type="entry name" value="DUF3456"/>
    <property type="match status" value="1"/>
</dbReference>
<evidence type="ECO:0000256" key="1">
    <source>
        <dbReference type="ARBA" id="ARBA00007285"/>
    </source>
</evidence>
<dbReference type="OrthoDB" id="10257739at2759"/>
<dbReference type="EMBL" id="UYYF01000069">
    <property type="protein sequence ID" value="VDM95903.1"/>
    <property type="molecule type" value="Genomic_DNA"/>
</dbReference>
<evidence type="ECO:0000313" key="4">
    <source>
        <dbReference type="EMBL" id="VDM95903.1"/>
    </source>
</evidence>
<name>A0A0N5CL17_THECL</name>
<reference evidence="4 5" key="2">
    <citation type="submission" date="2018-11" db="EMBL/GenBank/DDBJ databases">
        <authorList>
            <consortium name="Pathogen Informatics"/>
        </authorList>
    </citation>
    <scope>NUCLEOTIDE SEQUENCE [LARGE SCALE GENOMIC DNA]</scope>
</reference>
<keyword evidence="2" id="KW-0732">Signal</keyword>
<dbReference type="AlphaFoldDB" id="A0A0N5CL17"/>
<evidence type="ECO:0000256" key="2">
    <source>
        <dbReference type="ARBA" id="ARBA00022729"/>
    </source>
</evidence>